<dbReference type="Pfam" id="PF10604">
    <property type="entry name" value="Polyketide_cyc2"/>
    <property type="match status" value="1"/>
</dbReference>
<evidence type="ECO:0000313" key="2">
    <source>
        <dbReference type="EMBL" id="OOC04902.1"/>
    </source>
</evidence>
<sequence>MNDFRHAATIDLPASDLFAYLREPRNLPRYFPQMTQAEPEGGDTVHVEADVHGRHVEADAWLKVDADNRSLSWDSQGSHDYHGRLSVEDTGPNESRLTVILSSVREADGEEVQRGLEKAVAALAHTAVAESDVEAAAEQGGWSGHS</sequence>
<dbReference type="AlphaFoldDB" id="M2NMR6"/>
<dbReference type="Gene3D" id="3.30.530.20">
    <property type="match status" value="1"/>
</dbReference>
<dbReference type="EMBL" id="MUXN01000015">
    <property type="protein sequence ID" value="OOC04902.1"/>
    <property type="molecule type" value="Genomic_DNA"/>
</dbReference>
<proteinExistence type="predicted"/>
<dbReference type="InterPro" id="IPR023393">
    <property type="entry name" value="START-like_dom_sf"/>
</dbReference>
<name>M2NMR6_9PSEU</name>
<evidence type="ECO:0008006" key="5">
    <source>
        <dbReference type="Google" id="ProtNLM"/>
    </source>
</evidence>
<evidence type="ECO:0000313" key="1">
    <source>
        <dbReference type="EMBL" id="EMD23419.1"/>
    </source>
</evidence>
<dbReference type="EMBL" id="ANMG01000074">
    <property type="protein sequence ID" value="EMD23419.1"/>
    <property type="molecule type" value="Genomic_DNA"/>
</dbReference>
<evidence type="ECO:0000313" key="3">
    <source>
        <dbReference type="Proteomes" id="UP000014137"/>
    </source>
</evidence>
<dbReference type="OrthoDB" id="5244508at2"/>
<organism evidence="1 3">
    <name type="scientific">Amycolatopsis azurea DSM 43854</name>
    <dbReference type="NCBI Taxonomy" id="1238180"/>
    <lineage>
        <taxon>Bacteria</taxon>
        <taxon>Bacillati</taxon>
        <taxon>Actinomycetota</taxon>
        <taxon>Actinomycetes</taxon>
        <taxon>Pseudonocardiales</taxon>
        <taxon>Pseudonocardiaceae</taxon>
        <taxon>Amycolatopsis</taxon>
    </lineage>
</organism>
<dbReference type="RefSeq" id="WP_005165423.1">
    <property type="nucleotide sequence ID" value="NZ_ANMG01000074.1"/>
</dbReference>
<dbReference type="InterPro" id="IPR019587">
    <property type="entry name" value="Polyketide_cyclase/dehydratase"/>
</dbReference>
<comment type="caution">
    <text evidence="1">The sequence shown here is derived from an EMBL/GenBank/DDBJ whole genome shotgun (WGS) entry which is preliminary data.</text>
</comment>
<dbReference type="Proteomes" id="UP000014137">
    <property type="component" value="Unassembled WGS sequence"/>
</dbReference>
<dbReference type="PATRIC" id="fig|1238180.3.peg.6847"/>
<keyword evidence="4" id="KW-1185">Reference proteome</keyword>
<reference evidence="2 4" key="2">
    <citation type="submission" date="2017-02" db="EMBL/GenBank/DDBJ databases">
        <title>Amycolatopsis azurea DSM 43854 draft genome.</title>
        <authorList>
            <person name="Mayilraj S."/>
        </authorList>
    </citation>
    <scope>NUCLEOTIDE SEQUENCE [LARGE SCALE GENOMIC DNA]</scope>
    <source>
        <strain evidence="2 4">DSM 43854</strain>
    </source>
</reference>
<evidence type="ECO:0000313" key="4">
    <source>
        <dbReference type="Proteomes" id="UP000188551"/>
    </source>
</evidence>
<protein>
    <recommendedName>
        <fullName evidence="5">Coenzyme Q-binding protein COQ10 START domain-containing protein</fullName>
    </recommendedName>
</protein>
<accession>M2NMR6</accession>
<dbReference type="SUPFAM" id="SSF55961">
    <property type="entry name" value="Bet v1-like"/>
    <property type="match status" value="1"/>
</dbReference>
<gene>
    <name evidence="2" type="ORF">B0293_20855</name>
    <name evidence="1" type="ORF">C791_7245</name>
</gene>
<dbReference type="Proteomes" id="UP000188551">
    <property type="component" value="Unassembled WGS sequence"/>
</dbReference>
<reference evidence="1 3" key="1">
    <citation type="submission" date="2012-10" db="EMBL/GenBank/DDBJ databases">
        <title>Genome assembly of Amycolatopsis azurea DSM 43854.</title>
        <authorList>
            <person name="Khatri I."/>
            <person name="Kaur I."/>
            <person name="Subramanian S."/>
            <person name="Mayilraj S."/>
        </authorList>
    </citation>
    <scope>NUCLEOTIDE SEQUENCE [LARGE SCALE GENOMIC DNA]</scope>
    <source>
        <strain evidence="1 3">DSM 43854</strain>
    </source>
</reference>